<evidence type="ECO:0000313" key="2">
    <source>
        <dbReference type="Proteomes" id="UP000242457"/>
    </source>
</evidence>
<sequence>MSQAKQRGAMWRGYITRALCAGTFTCAAALIDVHLCINSDPPSRENPSCVLFNVSDTNAHGTYRMGYVNVEGSYDRQEDRLHELLESLRYRESSVVSSQMLKNRKSVRVVVPSTFIRIVMVYCRLLYSSSSSSSSKIKVHSSSKRNAKLYQGGARVLDRTENVIIDAIPLKYKSLIFHYNKVMELSRMLLGHDSEEERERVLLLDSGVGIEQKARLKRVKQAESPHPVLRILKYGRPLEHDIASKHTALYSCPLSKATDLLRKVNSLSADIIEIYRTQSKPTDYNRLSYPIAQRPEEFDKSYIFSEQRLDVFTPADFSVTGYEETRGLQKGTKTEEPDRIVCPDIFFGEGTMDYSFGITKFWGEEAIFRCSNFRNCTDVAKCRQNHEAWHTFSKLRIRVALSFIAHLGKTLFNEAKTLSWCCSTEVVKPNRMGEALIVPVIRLEGVINYRNEMASQAYKLCKWTKYLVRTIGKSWPDAEEAGHGVQHSFITGGKQN</sequence>
<name>A0A2A3EJ34_APICC</name>
<organism evidence="1 2">
    <name type="scientific">Apis cerana cerana</name>
    <name type="common">Oriental honeybee</name>
    <dbReference type="NCBI Taxonomy" id="94128"/>
    <lineage>
        <taxon>Eukaryota</taxon>
        <taxon>Metazoa</taxon>
        <taxon>Ecdysozoa</taxon>
        <taxon>Arthropoda</taxon>
        <taxon>Hexapoda</taxon>
        <taxon>Insecta</taxon>
        <taxon>Pterygota</taxon>
        <taxon>Neoptera</taxon>
        <taxon>Endopterygota</taxon>
        <taxon>Hymenoptera</taxon>
        <taxon>Apocrita</taxon>
        <taxon>Aculeata</taxon>
        <taxon>Apoidea</taxon>
        <taxon>Anthophila</taxon>
        <taxon>Apidae</taxon>
        <taxon>Apis</taxon>
    </lineage>
</organism>
<reference evidence="1 2" key="1">
    <citation type="submission" date="2014-07" db="EMBL/GenBank/DDBJ databases">
        <title>Genomic and transcriptomic analysis on Apis cerana provide comprehensive insights into honey bee biology.</title>
        <authorList>
            <person name="Diao Q."/>
            <person name="Sun L."/>
            <person name="Zheng H."/>
            <person name="Zheng H."/>
            <person name="Xu S."/>
            <person name="Wang S."/>
            <person name="Zeng Z."/>
            <person name="Hu F."/>
            <person name="Su S."/>
            <person name="Wu J."/>
        </authorList>
    </citation>
    <scope>NUCLEOTIDE SEQUENCE [LARGE SCALE GENOMIC DNA]</scope>
    <source>
        <tissue evidence="1">Pupae without intestine</tissue>
    </source>
</reference>
<keyword evidence="2" id="KW-1185">Reference proteome</keyword>
<protein>
    <submittedName>
        <fullName evidence="1">Uncharacterized protein</fullName>
    </submittedName>
</protein>
<accession>A0A2A3EJ34</accession>
<proteinExistence type="predicted"/>
<dbReference type="EMBL" id="KZ288240">
    <property type="protein sequence ID" value="PBC31292.1"/>
    <property type="molecule type" value="Genomic_DNA"/>
</dbReference>
<evidence type="ECO:0000313" key="1">
    <source>
        <dbReference type="EMBL" id="PBC31292.1"/>
    </source>
</evidence>
<dbReference type="Proteomes" id="UP000242457">
    <property type="component" value="Unassembled WGS sequence"/>
</dbReference>
<dbReference type="AlphaFoldDB" id="A0A2A3EJ34"/>
<gene>
    <name evidence="1" type="ORF">APICC_05951</name>
</gene>
<dbReference type="OrthoDB" id="10674193at2759"/>